<dbReference type="SUPFAM" id="SSF54928">
    <property type="entry name" value="RNA-binding domain, RBD"/>
    <property type="match status" value="1"/>
</dbReference>
<dbReference type="InterPro" id="IPR035979">
    <property type="entry name" value="RBD_domain_sf"/>
</dbReference>
<reference evidence="3" key="1">
    <citation type="submission" date="2015-09" db="EMBL/GenBank/DDBJ databases">
        <authorList>
            <consortium name="Pathogen Informatics"/>
        </authorList>
    </citation>
    <scope>NUCLEOTIDE SEQUENCE [LARGE SCALE GENOMIC DNA]</scope>
    <source>
        <strain evidence="3">Lake Konstanz</strain>
    </source>
</reference>
<name>A0A0S4J870_BODSA</name>
<keyword evidence="3" id="KW-1185">Reference proteome</keyword>
<organism evidence="2 3">
    <name type="scientific">Bodo saltans</name>
    <name type="common">Flagellated protozoan</name>
    <dbReference type="NCBI Taxonomy" id="75058"/>
    <lineage>
        <taxon>Eukaryota</taxon>
        <taxon>Discoba</taxon>
        <taxon>Euglenozoa</taxon>
        <taxon>Kinetoplastea</taxon>
        <taxon>Metakinetoplastina</taxon>
        <taxon>Eubodonida</taxon>
        <taxon>Bodonidae</taxon>
        <taxon>Bodo</taxon>
    </lineage>
</organism>
<dbReference type="GO" id="GO:0003676">
    <property type="term" value="F:nucleic acid binding"/>
    <property type="evidence" value="ECO:0007669"/>
    <property type="project" value="InterPro"/>
</dbReference>
<dbReference type="OrthoDB" id="267682at2759"/>
<gene>
    <name evidence="2" type="ORF">BSAL_92250</name>
</gene>
<evidence type="ECO:0000313" key="3">
    <source>
        <dbReference type="Proteomes" id="UP000051952"/>
    </source>
</evidence>
<dbReference type="VEuPathDB" id="TriTrypDB:BSAL_92250"/>
<feature type="compositionally biased region" description="Low complexity" evidence="1">
    <location>
        <begin position="10"/>
        <end position="38"/>
    </location>
</feature>
<evidence type="ECO:0008006" key="4">
    <source>
        <dbReference type="Google" id="ProtNLM"/>
    </source>
</evidence>
<feature type="compositionally biased region" description="Pro residues" evidence="1">
    <location>
        <begin position="463"/>
        <end position="477"/>
    </location>
</feature>
<feature type="region of interest" description="Disordered" evidence="1">
    <location>
        <begin position="1"/>
        <end position="38"/>
    </location>
</feature>
<dbReference type="EMBL" id="CYKH01001272">
    <property type="protein sequence ID" value="CUG86263.1"/>
    <property type="molecule type" value="Genomic_DNA"/>
</dbReference>
<sequence length="557" mass="60305">MLFADFGPISQQQQQQSGNNGNHSRSASGSSLDDLDLSTGSLHVGNTNAFVPGPSTERFERQMQRLQQRTMNVDDDEDWDIISKKIDSHVRLETQFFEYPTDQHTSPPTSGNVDDDELTGTKVFLGGMRFEVVQVGRHMVSWLLEASCGVKIPVGRILIHRKSRNGKPAAPTGCASVYVLEDEDVAKLIGMNQKIFCGERGLHVASTPERMAQLIQSKSILDIVDGRVRGPTHPMIIERSYSSASTHSPVVLTTTPQNGSFSSASLTGSFSSKPAPPLMISDGSAAPVYHKYDGGEGKPQPLTECPPLLQPLELFVGGLCYEATRAFVSWLFSLIGITLHAQNVTLYVDPATGVKRGCAQVKIEDADFAKASSFTRRMLCDACGVYIADTPQGIVAVQQSKERSEHGARGPTHAVVIEKRRNTQRAQQAPMHHQPPMGIPMGHPHAHHHQQFQVVSHHQPHMGPAPPPPPMGSAPAPPPPPAMQIVQVGGAQYYLVPNGQGSHTYVPTAAPPPQLAAPQWMPAQQPHVQGPHMPAMAPLMAPPGGMFTIPSYRGGMR</sequence>
<dbReference type="OMA" id="SILVHRK"/>
<protein>
    <recommendedName>
        <fullName evidence="4">RNA-binding protein</fullName>
    </recommendedName>
</protein>
<feature type="region of interest" description="Disordered" evidence="1">
    <location>
        <begin position="458"/>
        <end position="477"/>
    </location>
</feature>
<dbReference type="Proteomes" id="UP000051952">
    <property type="component" value="Unassembled WGS sequence"/>
</dbReference>
<dbReference type="AlphaFoldDB" id="A0A0S4J870"/>
<proteinExistence type="predicted"/>
<evidence type="ECO:0000313" key="2">
    <source>
        <dbReference type="EMBL" id="CUG86263.1"/>
    </source>
</evidence>
<evidence type="ECO:0000256" key="1">
    <source>
        <dbReference type="SAM" id="MobiDB-lite"/>
    </source>
</evidence>
<accession>A0A0S4J870</accession>